<keyword evidence="2 8" id="KW-0812">Transmembrane</keyword>
<dbReference type="InterPro" id="IPR003598">
    <property type="entry name" value="Ig_sub2"/>
</dbReference>
<dbReference type="Gene3D" id="2.60.40.10">
    <property type="entry name" value="Immunoglobulins"/>
    <property type="match status" value="5"/>
</dbReference>
<dbReference type="InterPro" id="IPR036179">
    <property type="entry name" value="Ig-like_dom_sf"/>
</dbReference>
<accession>A0A8C4TCD4</accession>
<protein>
    <recommendedName>
        <fullName evidence="10">Ig-like domain-containing protein</fullName>
    </recommendedName>
</protein>
<evidence type="ECO:0000256" key="5">
    <source>
        <dbReference type="ARBA" id="ARBA00023157"/>
    </source>
</evidence>
<dbReference type="GeneTree" id="ENSGT00940000161038"/>
<evidence type="ECO:0000259" key="10">
    <source>
        <dbReference type="PROSITE" id="PS50835"/>
    </source>
</evidence>
<sequence length="622" mass="67883">MAWTLRLGLTLTILAALQGAFAAVLVSVPSTQEAEVGKPFSIPCTFTTNGQAGEALVEWFIVDRSNERIRIAYRNEKQAGVDKNTEMSERISVDKDSSLVISPVELTDERTFYCQVTAGIAGSGEGISNLRVFNAPEAPEVTPQTQSISVTEDTVSEVGTCTSKNGYPAPKIIWFKDSNMLEEVTERNDVMYMASRVVKEASGMYSVSSILYLKINKKDKDSQYHCQVQYTMPNGKSEIKNSEKFKLTVHYYTEVVTFDVVSPLPIKEGDDVTMRCVSDGNPTPEFDFLKLEGENTVEKESNSGNFTLRSVSRADSGTYVCEALDFDSPEEVNLKKQLEIFVNYLDPVTIKPAGHHSVQYGKDLTLNCNTSGSVEPMLMWKKGKQVVSHSGTLALKDVSFALAGKYKCVASVQSIPGLMKEASVNVSVYGKPIVLSGDTSVSVSKEGSMVSLSCSAEGHPAPQISWNHTGEQSLRIDGHRVTSHMKLAATKEVLKNGVTCEARNEYGASSRTFMVVPDDESTKPKDEVGPIFTTADRQEQGGSSTAVIAVVVCVLLLLILVGFLYFLQKKGKLPCGRKEKKVISNSEANTDEIVVEMKAGNPNEQAGLLNANRGRRQVGDEC</sequence>
<keyword evidence="5" id="KW-1015">Disulfide bond</keyword>
<dbReference type="InterPro" id="IPR007110">
    <property type="entry name" value="Ig-like_dom"/>
</dbReference>
<dbReference type="RefSeq" id="XP_028678700.1">
    <property type="nucleotide sequence ID" value="XM_028822867.2"/>
</dbReference>
<feature type="transmembrane region" description="Helical" evidence="8">
    <location>
        <begin position="546"/>
        <end position="567"/>
    </location>
</feature>
<feature type="domain" description="Ig-like" evidence="10">
    <location>
        <begin position="139"/>
        <end position="242"/>
    </location>
</feature>
<dbReference type="PANTHER" id="PTHR11640:SF162">
    <property type="entry name" value="BASAL CELL ADHESION MOLECULE ISOFORM X1-RELATED"/>
    <property type="match status" value="1"/>
</dbReference>
<organism evidence="11 12">
    <name type="scientific">Erpetoichthys calabaricus</name>
    <name type="common">Rope fish</name>
    <name type="synonym">Calamoichthys calabaricus</name>
    <dbReference type="NCBI Taxonomy" id="27687"/>
    <lineage>
        <taxon>Eukaryota</taxon>
        <taxon>Metazoa</taxon>
        <taxon>Chordata</taxon>
        <taxon>Craniata</taxon>
        <taxon>Vertebrata</taxon>
        <taxon>Euteleostomi</taxon>
        <taxon>Actinopterygii</taxon>
        <taxon>Polypteriformes</taxon>
        <taxon>Polypteridae</taxon>
        <taxon>Erpetoichthys</taxon>
    </lineage>
</organism>
<dbReference type="SMART" id="SM00408">
    <property type="entry name" value="IGc2"/>
    <property type="match status" value="3"/>
</dbReference>
<evidence type="ECO:0000256" key="2">
    <source>
        <dbReference type="ARBA" id="ARBA00022692"/>
    </source>
</evidence>
<dbReference type="Ensembl" id="ENSECRT00000029228.1">
    <property type="protein sequence ID" value="ENSECRP00000028619.1"/>
    <property type="gene ID" value="ENSECRG00000019381.1"/>
</dbReference>
<evidence type="ECO:0000256" key="4">
    <source>
        <dbReference type="ARBA" id="ARBA00023136"/>
    </source>
</evidence>
<evidence type="ECO:0000256" key="7">
    <source>
        <dbReference type="ARBA" id="ARBA00023319"/>
    </source>
</evidence>
<dbReference type="CTD" id="4059"/>
<dbReference type="Proteomes" id="UP000694620">
    <property type="component" value="Chromosome 17"/>
</dbReference>
<comment type="subcellular location">
    <subcellularLocation>
        <location evidence="1">Membrane</location>
        <topology evidence="1">Single-pass type I membrane protein</topology>
    </subcellularLocation>
</comment>
<dbReference type="GO" id="GO:0098609">
    <property type="term" value="P:cell-cell adhesion"/>
    <property type="evidence" value="ECO:0007669"/>
    <property type="project" value="InterPro"/>
</dbReference>
<name>A0A8C4TCD4_ERPCA</name>
<dbReference type="PANTHER" id="PTHR11640">
    <property type="entry name" value="NEPHRIN"/>
    <property type="match status" value="1"/>
</dbReference>
<keyword evidence="12" id="KW-1185">Reference proteome</keyword>
<evidence type="ECO:0000256" key="3">
    <source>
        <dbReference type="ARBA" id="ARBA00022989"/>
    </source>
</evidence>
<gene>
    <name evidence="11" type="primary">bcam</name>
</gene>
<dbReference type="InterPro" id="IPR013106">
    <property type="entry name" value="Ig_V-set"/>
</dbReference>
<dbReference type="InterPro" id="IPR013162">
    <property type="entry name" value="CD80_C2-set"/>
</dbReference>
<evidence type="ECO:0000313" key="11">
    <source>
        <dbReference type="Ensembl" id="ENSECRP00000028619.1"/>
    </source>
</evidence>
<dbReference type="Pfam" id="PF08205">
    <property type="entry name" value="C2-set_2"/>
    <property type="match status" value="1"/>
</dbReference>
<evidence type="ECO:0000256" key="9">
    <source>
        <dbReference type="SAM" id="SignalP"/>
    </source>
</evidence>
<keyword evidence="7" id="KW-0393">Immunoglobulin domain</keyword>
<dbReference type="AlphaFoldDB" id="A0A8C4TCD4"/>
<dbReference type="PRINTS" id="PR01474">
    <property type="entry name" value="VCAM1"/>
</dbReference>
<feature type="domain" description="Ig-like" evidence="10">
    <location>
        <begin position="23"/>
        <end position="134"/>
    </location>
</feature>
<dbReference type="PROSITE" id="PS50835">
    <property type="entry name" value="IG_LIKE"/>
    <property type="match status" value="5"/>
</dbReference>
<dbReference type="SUPFAM" id="SSF48726">
    <property type="entry name" value="Immunoglobulin"/>
    <property type="match status" value="5"/>
</dbReference>
<dbReference type="InterPro" id="IPR003989">
    <property type="entry name" value="VCAM-1"/>
</dbReference>
<dbReference type="InterPro" id="IPR051275">
    <property type="entry name" value="Cell_adhesion_signaling"/>
</dbReference>
<dbReference type="CDD" id="cd00096">
    <property type="entry name" value="Ig"/>
    <property type="match status" value="1"/>
</dbReference>
<dbReference type="Pfam" id="PF13927">
    <property type="entry name" value="Ig_3"/>
    <property type="match status" value="3"/>
</dbReference>
<feature type="domain" description="Ig-like" evidence="10">
    <location>
        <begin position="347"/>
        <end position="425"/>
    </location>
</feature>
<keyword evidence="6" id="KW-0325">Glycoprotein</keyword>
<feature type="signal peptide" evidence="9">
    <location>
        <begin position="1"/>
        <end position="22"/>
    </location>
</feature>
<dbReference type="GO" id="GO:0005911">
    <property type="term" value="C:cell-cell junction"/>
    <property type="evidence" value="ECO:0007669"/>
    <property type="project" value="TreeGrafter"/>
</dbReference>
<evidence type="ECO:0000256" key="1">
    <source>
        <dbReference type="ARBA" id="ARBA00004479"/>
    </source>
</evidence>
<reference evidence="11" key="2">
    <citation type="submission" date="2025-08" db="UniProtKB">
        <authorList>
            <consortium name="Ensembl"/>
        </authorList>
    </citation>
    <scope>IDENTIFICATION</scope>
</reference>
<dbReference type="GO" id="GO:0005886">
    <property type="term" value="C:plasma membrane"/>
    <property type="evidence" value="ECO:0007669"/>
    <property type="project" value="TreeGrafter"/>
</dbReference>
<dbReference type="OrthoDB" id="10010939at2759"/>
<keyword evidence="4 8" id="KW-0472">Membrane</keyword>
<dbReference type="InterPro" id="IPR013783">
    <property type="entry name" value="Ig-like_fold"/>
</dbReference>
<feature type="chain" id="PRO_5034388265" description="Ig-like domain-containing protein" evidence="9">
    <location>
        <begin position="23"/>
        <end position="622"/>
    </location>
</feature>
<proteinExistence type="predicted"/>
<feature type="domain" description="Ig-like" evidence="10">
    <location>
        <begin position="253"/>
        <end position="333"/>
    </location>
</feature>
<evidence type="ECO:0000313" key="12">
    <source>
        <dbReference type="Proteomes" id="UP000694620"/>
    </source>
</evidence>
<dbReference type="SMART" id="SM00409">
    <property type="entry name" value="IG"/>
    <property type="match status" value="4"/>
</dbReference>
<dbReference type="Pfam" id="PF07686">
    <property type="entry name" value="V-set"/>
    <property type="match status" value="1"/>
</dbReference>
<evidence type="ECO:0000256" key="8">
    <source>
        <dbReference type="SAM" id="Phobius"/>
    </source>
</evidence>
<dbReference type="InterPro" id="IPR003599">
    <property type="entry name" value="Ig_sub"/>
</dbReference>
<dbReference type="GeneID" id="114667539"/>
<feature type="domain" description="Ig-like" evidence="10">
    <location>
        <begin position="432"/>
        <end position="516"/>
    </location>
</feature>
<evidence type="ECO:0000256" key="6">
    <source>
        <dbReference type="ARBA" id="ARBA00023180"/>
    </source>
</evidence>
<dbReference type="GO" id="GO:0050839">
    <property type="term" value="F:cell adhesion molecule binding"/>
    <property type="evidence" value="ECO:0007669"/>
    <property type="project" value="TreeGrafter"/>
</dbReference>
<reference evidence="11" key="1">
    <citation type="submission" date="2021-06" db="EMBL/GenBank/DDBJ databases">
        <authorList>
            <consortium name="Wellcome Sanger Institute Data Sharing"/>
        </authorList>
    </citation>
    <scope>NUCLEOTIDE SEQUENCE [LARGE SCALE GENOMIC DNA]</scope>
</reference>
<keyword evidence="3 8" id="KW-1133">Transmembrane helix</keyword>
<keyword evidence="9" id="KW-0732">Signal</keyword>
<reference evidence="11" key="3">
    <citation type="submission" date="2025-09" db="UniProtKB">
        <authorList>
            <consortium name="Ensembl"/>
        </authorList>
    </citation>
    <scope>IDENTIFICATION</scope>
</reference>